<evidence type="ECO:0000256" key="2">
    <source>
        <dbReference type="ARBA" id="ARBA00022771"/>
    </source>
</evidence>
<evidence type="ECO:0000313" key="7">
    <source>
        <dbReference type="EMBL" id="MEJ8827288.1"/>
    </source>
</evidence>
<accession>A0ABU8WBI5</accession>
<feature type="compositionally biased region" description="Basic and acidic residues" evidence="5">
    <location>
        <begin position="55"/>
        <end position="67"/>
    </location>
</feature>
<dbReference type="SUPFAM" id="SSF109635">
    <property type="entry name" value="DnaK suppressor protein DksA, alpha-hairpin domain"/>
    <property type="match status" value="1"/>
</dbReference>
<comment type="caution">
    <text evidence="7">The sequence shown here is derived from an EMBL/GenBank/DDBJ whole genome shotgun (WGS) entry which is preliminary data.</text>
</comment>
<evidence type="ECO:0000313" key="8">
    <source>
        <dbReference type="Proteomes" id="UP001363010"/>
    </source>
</evidence>
<dbReference type="InterPro" id="IPR000962">
    <property type="entry name" value="Znf_DskA_TraR"/>
</dbReference>
<dbReference type="RefSeq" id="WP_340368317.1">
    <property type="nucleotide sequence ID" value="NZ_JBBKZV010000061.1"/>
</dbReference>
<feature type="region of interest" description="Disordered" evidence="5">
    <location>
        <begin position="35"/>
        <end position="67"/>
    </location>
</feature>
<dbReference type="EMBL" id="JBBKZV010000061">
    <property type="protein sequence ID" value="MEJ8827288.1"/>
    <property type="molecule type" value="Genomic_DNA"/>
</dbReference>
<evidence type="ECO:0000256" key="5">
    <source>
        <dbReference type="SAM" id="MobiDB-lite"/>
    </source>
</evidence>
<feature type="zinc finger region" description="dksA C4-type" evidence="4">
    <location>
        <begin position="90"/>
        <end position="114"/>
    </location>
</feature>
<dbReference type="Gene3D" id="1.20.120.910">
    <property type="entry name" value="DksA, coiled-coil domain"/>
    <property type="match status" value="1"/>
</dbReference>
<reference evidence="7 8" key="1">
    <citation type="submission" date="2024-03" db="EMBL/GenBank/DDBJ databases">
        <title>Novel species of the genus Variovorax.</title>
        <authorList>
            <person name="Liu Q."/>
            <person name="Xin Y.-H."/>
        </authorList>
    </citation>
    <scope>NUCLEOTIDE SEQUENCE [LARGE SCALE GENOMIC DNA]</scope>
    <source>
        <strain evidence="7 8">KACC 18501</strain>
    </source>
</reference>
<dbReference type="SUPFAM" id="SSF57716">
    <property type="entry name" value="Glucocorticoid receptor-like (DNA-binding domain)"/>
    <property type="match status" value="1"/>
</dbReference>
<keyword evidence="8" id="KW-1185">Reference proteome</keyword>
<evidence type="ECO:0000256" key="4">
    <source>
        <dbReference type="PROSITE-ProRule" id="PRU00510"/>
    </source>
</evidence>
<evidence type="ECO:0000259" key="6">
    <source>
        <dbReference type="Pfam" id="PF01258"/>
    </source>
</evidence>
<keyword evidence="2" id="KW-0863">Zinc-finger</keyword>
<dbReference type="PANTHER" id="PTHR33823">
    <property type="entry name" value="RNA POLYMERASE-BINDING TRANSCRIPTION FACTOR DKSA-RELATED"/>
    <property type="match status" value="1"/>
</dbReference>
<organism evidence="7 8">
    <name type="scientific">Variovorax humicola</name>
    <dbReference type="NCBI Taxonomy" id="1769758"/>
    <lineage>
        <taxon>Bacteria</taxon>
        <taxon>Pseudomonadati</taxon>
        <taxon>Pseudomonadota</taxon>
        <taxon>Betaproteobacteria</taxon>
        <taxon>Burkholderiales</taxon>
        <taxon>Comamonadaceae</taxon>
        <taxon>Variovorax</taxon>
    </lineage>
</organism>
<keyword evidence="3" id="KW-0862">Zinc</keyword>
<proteinExistence type="predicted"/>
<dbReference type="PROSITE" id="PS51128">
    <property type="entry name" value="ZF_DKSA_2"/>
    <property type="match status" value="1"/>
</dbReference>
<feature type="domain" description="Zinc finger DksA/TraR C4-type" evidence="6">
    <location>
        <begin position="85"/>
        <end position="119"/>
    </location>
</feature>
<dbReference type="PANTHER" id="PTHR33823:SF4">
    <property type="entry name" value="GENERAL STRESS PROTEIN 16O"/>
    <property type="match status" value="1"/>
</dbReference>
<dbReference type="Pfam" id="PF01258">
    <property type="entry name" value="zf-dskA_traR"/>
    <property type="match status" value="1"/>
</dbReference>
<gene>
    <name evidence="7" type="ORF">WKW80_35810</name>
</gene>
<evidence type="ECO:0000256" key="1">
    <source>
        <dbReference type="ARBA" id="ARBA00022723"/>
    </source>
</evidence>
<dbReference type="InterPro" id="IPR037187">
    <property type="entry name" value="DnaK_N"/>
</dbReference>
<name>A0ABU8WBI5_9BURK</name>
<keyword evidence="1" id="KW-0479">Metal-binding</keyword>
<evidence type="ECO:0000256" key="3">
    <source>
        <dbReference type="ARBA" id="ARBA00022833"/>
    </source>
</evidence>
<protein>
    <submittedName>
        <fullName evidence="7">TraR/DksA family transcriptional regulator</fullName>
    </submittedName>
</protein>
<sequence length="123" mass="13729">MKHLHTEDCIALAKQLQAMKHEVLAELRASAPHVDSEAASLGSEVHANADDAELEREQELKSAEIENDRHRLHEIEQAERRMADGRYGICVDCGEEIPRLRLLAQPVAIRCAACQTALESRLP</sequence>
<dbReference type="Proteomes" id="UP001363010">
    <property type="component" value="Unassembled WGS sequence"/>
</dbReference>